<comment type="subcellular location">
    <subcellularLocation>
        <location evidence="1">Membrane</location>
        <topology evidence="1">Multi-pass membrane protein</topology>
    </subcellularLocation>
</comment>
<feature type="transmembrane region" description="Helical" evidence="5">
    <location>
        <begin position="74"/>
        <end position="93"/>
    </location>
</feature>
<dbReference type="PANTHER" id="PTHR23514">
    <property type="entry name" value="BYPASS OF STOP CODON PROTEIN 6"/>
    <property type="match status" value="1"/>
</dbReference>
<dbReference type="EMBL" id="JAODNV010000001">
    <property type="protein sequence ID" value="MCT8988820.1"/>
    <property type="molecule type" value="Genomic_DNA"/>
</dbReference>
<feature type="transmembrane region" description="Helical" evidence="5">
    <location>
        <begin position="138"/>
        <end position="155"/>
    </location>
</feature>
<feature type="transmembrane region" description="Helical" evidence="5">
    <location>
        <begin position="356"/>
        <end position="377"/>
    </location>
</feature>
<feature type="transmembrane region" description="Helical" evidence="5">
    <location>
        <begin position="236"/>
        <end position="259"/>
    </location>
</feature>
<evidence type="ECO:0000313" key="7">
    <source>
        <dbReference type="EMBL" id="MCT8988820.1"/>
    </source>
</evidence>
<dbReference type="Pfam" id="PF07690">
    <property type="entry name" value="MFS_1"/>
    <property type="match status" value="2"/>
</dbReference>
<accession>A0A9X3AYR6</accession>
<evidence type="ECO:0000256" key="3">
    <source>
        <dbReference type="ARBA" id="ARBA00022989"/>
    </source>
</evidence>
<reference evidence="7" key="1">
    <citation type="submission" date="2022-08" db="EMBL/GenBank/DDBJ databases">
        <title>Chelativorans sichuanense sp. nov., a paraffin oil-degrading bacterium isolated from a mixture of oil-based drill cuttings and paddy soil.</title>
        <authorList>
            <person name="Yu J."/>
            <person name="Liu H."/>
            <person name="Chen Q."/>
        </authorList>
    </citation>
    <scope>NUCLEOTIDE SEQUENCE</scope>
    <source>
        <strain evidence="7">SCAU 2101</strain>
    </source>
</reference>
<keyword evidence="2 5" id="KW-0812">Transmembrane</keyword>
<organism evidence="7 8">
    <name type="scientific">Chelativorans petroleitrophicus</name>
    <dbReference type="NCBI Taxonomy" id="2975484"/>
    <lineage>
        <taxon>Bacteria</taxon>
        <taxon>Pseudomonadati</taxon>
        <taxon>Pseudomonadota</taxon>
        <taxon>Alphaproteobacteria</taxon>
        <taxon>Hyphomicrobiales</taxon>
        <taxon>Phyllobacteriaceae</taxon>
        <taxon>Chelativorans</taxon>
    </lineage>
</organism>
<dbReference type="Gene3D" id="1.20.1250.20">
    <property type="entry name" value="MFS general substrate transporter like domains"/>
    <property type="match status" value="2"/>
</dbReference>
<feature type="transmembrane region" description="Helical" evidence="5">
    <location>
        <begin position="294"/>
        <end position="314"/>
    </location>
</feature>
<keyword evidence="3 5" id="KW-1133">Transmembrane helix</keyword>
<keyword evidence="4 5" id="KW-0472">Membrane</keyword>
<feature type="transmembrane region" description="Helical" evidence="5">
    <location>
        <begin position="99"/>
        <end position="117"/>
    </location>
</feature>
<dbReference type="CDD" id="cd17393">
    <property type="entry name" value="MFS_MosC_like"/>
    <property type="match status" value="1"/>
</dbReference>
<dbReference type="PANTHER" id="PTHR23514:SF13">
    <property type="entry name" value="INNER MEMBRANE PROTEIN YBJJ"/>
    <property type="match status" value="1"/>
</dbReference>
<evidence type="ECO:0000256" key="2">
    <source>
        <dbReference type="ARBA" id="ARBA00022692"/>
    </source>
</evidence>
<keyword evidence="8" id="KW-1185">Reference proteome</keyword>
<comment type="caution">
    <text evidence="7">The sequence shown here is derived from an EMBL/GenBank/DDBJ whole genome shotgun (WGS) entry which is preliminary data.</text>
</comment>
<proteinExistence type="predicted"/>
<name>A0A9X3AYR6_9HYPH</name>
<feature type="transmembrane region" description="Helical" evidence="5">
    <location>
        <begin position="161"/>
        <end position="184"/>
    </location>
</feature>
<evidence type="ECO:0000256" key="4">
    <source>
        <dbReference type="ARBA" id="ARBA00023136"/>
    </source>
</evidence>
<protein>
    <submittedName>
        <fullName evidence="7">MFS transporter</fullName>
    </submittedName>
</protein>
<evidence type="ECO:0000259" key="6">
    <source>
        <dbReference type="PROSITE" id="PS50850"/>
    </source>
</evidence>
<sequence>MPQHEAFKGRWAVAACFFVNGFMVGSWAPQIPLLVARFSLSESVLGLLILLVGVGAVTAMPVCGYLMSRYGSRTVLRVAGLLCAGSLLVVALAPAMAVLSVALIAFGGLIGGMDVSMNANAVAVERRLGRAIMSSSHGFWSLGGFVGAGLGGVLAEEWGYLAHAVAVTAIALPLVAAALPHLIVEEKRAPSAGGRFAGFPKSPGVYLVGLVALMCMIPEGAVLDWAALYLRQEMGASLAVASLAFTAFSGTMALMRFLGDRVRDRLGAVKTMRLSGIIAALGMLGAGISPSPLVATLAFALSGLGVANLVPIAFSAAGNQPGISSAAGMSVATTIGYSGLLAAPSLIGFVAETTGFAPIFIAFAMVLGLISLTSNLMRPADAILSQPAADRKPAISGP</sequence>
<feature type="domain" description="Major facilitator superfamily (MFS) profile" evidence="6">
    <location>
        <begin position="9"/>
        <end position="382"/>
    </location>
</feature>
<dbReference type="RefSeq" id="WP_261513439.1">
    <property type="nucleotide sequence ID" value="NZ_JAODNV010000001.1"/>
</dbReference>
<dbReference type="SUPFAM" id="SSF103473">
    <property type="entry name" value="MFS general substrate transporter"/>
    <property type="match status" value="1"/>
</dbReference>
<feature type="transmembrane region" description="Helical" evidence="5">
    <location>
        <begin position="205"/>
        <end position="230"/>
    </location>
</feature>
<feature type="transmembrane region" description="Helical" evidence="5">
    <location>
        <begin position="326"/>
        <end position="350"/>
    </location>
</feature>
<dbReference type="InterPro" id="IPR020846">
    <property type="entry name" value="MFS_dom"/>
</dbReference>
<feature type="transmembrane region" description="Helical" evidence="5">
    <location>
        <begin position="12"/>
        <end position="32"/>
    </location>
</feature>
<dbReference type="Proteomes" id="UP001149009">
    <property type="component" value="Unassembled WGS sequence"/>
</dbReference>
<dbReference type="GO" id="GO:0022857">
    <property type="term" value="F:transmembrane transporter activity"/>
    <property type="evidence" value="ECO:0007669"/>
    <property type="project" value="InterPro"/>
</dbReference>
<gene>
    <name evidence="7" type="ORF">NYR54_00715</name>
</gene>
<dbReference type="InterPro" id="IPR051788">
    <property type="entry name" value="MFS_Transporter"/>
</dbReference>
<dbReference type="AlphaFoldDB" id="A0A9X3AYR6"/>
<evidence type="ECO:0000313" key="8">
    <source>
        <dbReference type="Proteomes" id="UP001149009"/>
    </source>
</evidence>
<evidence type="ECO:0000256" key="1">
    <source>
        <dbReference type="ARBA" id="ARBA00004141"/>
    </source>
</evidence>
<dbReference type="GO" id="GO:0016020">
    <property type="term" value="C:membrane"/>
    <property type="evidence" value="ECO:0007669"/>
    <property type="project" value="UniProtKB-SubCell"/>
</dbReference>
<dbReference type="InterPro" id="IPR011701">
    <property type="entry name" value="MFS"/>
</dbReference>
<dbReference type="InterPro" id="IPR036259">
    <property type="entry name" value="MFS_trans_sf"/>
</dbReference>
<dbReference type="PROSITE" id="PS50850">
    <property type="entry name" value="MFS"/>
    <property type="match status" value="1"/>
</dbReference>
<feature type="transmembrane region" description="Helical" evidence="5">
    <location>
        <begin position="44"/>
        <end position="67"/>
    </location>
</feature>
<feature type="transmembrane region" description="Helical" evidence="5">
    <location>
        <begin position="271"/>
        <end position="288"/>
    </location>
</feature>
<evidence type="ECO:0000256" key="5">
    <source>
        <dbReference type="SAM" id="Phobius"/>
    </source>
</evidence>